<dbReference type="GO" id="GO:0005737">
    <property type="term" value="C:cytoplasm"/>
    <property type="evidence" value="ECO:0007669"/>
    <property type="project" value="TreeGrafter"/>
</dbReference>
<reference evidence="15 16" key="1">
    <citation type="submission" date="2018-07" db="EMBL/GenBank/DDBJ databases">
        <title>Genomic Encyclopedia of Type Strains, Phase IV (KMG-IV): sequencing the most valuable type-strain genomes for metagenomic binning, comparative biology and taxonomic classification.</title>
        <authorList>
            <person name="Goeker M."/>
        </authorList>
    </citation>
    <scope>NUCLEOTIDE SEQUENCE [LARGE SCALE GENOMIC DNA]</scope>
    <source>
        <strain evidence="15 16">DSM 27016</strain>
    </source>
</reference>
<comment type="caution">
    <text evidence="15">The sequence shown here is derived from an EMBL/GenBank/DDBJ whole genome shotgun (WGS) entry which is preliminary data.</text>
</comment>
<comment type="function">
    <text evidence="2">Catalyzes the gamma-elimination of phosphate from L-phosphohomoserine and the beta-addition of water to produce L-threonine.</text>
</comment>
<dbReference type="Proteomes" id="UP000253034">
    <property type="component" value="Unassembled WGS sequence"/>
</dbReference>
<evidence type="ECO:0000256" key="6">
    <source>
        <dbReference type="ARBA" id="ARBA00018679"/>
    </source>
</evidence>
<dbReference type="GO" id="GO:0030170">
    <property type="term" value="F:pyridoxal phosphate binding"/>
    <property type="evidence" value="ECO:0007669"/>
    <property type="project" value="InterPro"/>
</dbReference>
<dbReference type="SUPFAM" id="SSF53686">
    <property type="entry name" value="Tryptophan synthase beta subunit-like PLP-dependent enzymes"/>
    <property type="match status" value="1"/>
</dbReference>
<dbReference type="Gene3D" id="3.40.50.1100">
    <property type="match status" value="2"/>
</dbReference>
<keyword evidence="7" id="KW-0028">Amino-acid biosynthesis</keyword>
<protein>
    <recommendedName>
        <fullName evidence="6 11">Threonine synthase</fullName>
        <ecNumber evidence="5 11">4.2.3.1</ecNumber>
    </recommendedName>
</protein>
<organism evidence="15 16">
    <name type="scientific">Anaerobacterium chartisolvens</name>
    <dbReference type="NCBI Taxonomy" id="1297424"/>
    <lineage>
        <taxon>Bacteria</taxon>
        <taxon>Bacillati</taxon>
        <taxon>Bacillota</taxon>
        <taxon>Clostridia</taxon>
        <taxon>Eubacteriales</taxon>
        <taxon>Oscillospiraceae</taxon>
        <taxon>Anaerobacterium</taxon>
    </lineage>
</organism>
<dbReference type="Gene3D" id="3.90.1380.10">
    <property type="entry name" value="Threonine synthase, N-terminal domain"/>
    <property type="match status" value="1"/>
</dbReference>
<dbReference type="PANTHER" id="PTHR43515:SF1">
    <property type="entry name" value="THREONINE SYNTHASE-LIKE 1"/>
    <property type="match status" value="1"/>
</dbReference>
<evidence type="ECO:0000256" key="8">
    <source>
        <dbReference type="ARBA" id="ARBA00022697"/>
    </source>
</evidence>
<dbReference type="InterPro" id="IPR029144">
    <property type="entry name" value="Thr_synth_N"/>
</dbReference>
<accession>A0A369BHU2</accession>
<proteinExistence type="inferred from homology"/>
<evidence type="ECO:0000313" key="16">
    <source>
        <dbReference type="Proteomes" id="UP000253034"/>
    </source>
</evidence>
<evidence type="ECO:0000256" key="2">
    <source>
        <dbReference type="ARBA" id="ARBA00003648"/>
    </source>
</evidence>
<dbReference type="PANTHER" id="PTHR43515">
    <property type="entry name" value="THREONINE SYNTHASE-LIKE 1"/>
    <property type="match status" value="1"/>
</dbReference>
<evidence type="ECO:0000256" key="11">
    <source>
        <dbReference type="NCBIfam" id="TIGR00260"/>
    </source>
</evidence>
<dbReference type="InterPro" id="IPR036052">
    <property type="entry name" value="TrpB-like_PALP_sf"/>
</dbReference>
<feature type="domain" description="Threonine synthase N-terminal" evidence="14">
    <location>
        <begin position="3"/>
        <end position="79"/>
    </location>
</feature>
<dbReference type="CDD" id="cd01560">
    <property type="entry name" value="Thr-synth_2"/>
    <property type="match status" value="1"/>
</dbReference>
<dbReference type="EMBL" id="QPJT01000002">
    <property type="protein sequence ID" value="RCX20138.1"/>
    <property type="molecule type" value="Genomic_DNA"/>
</dbReference>
<dbReference type="OrthoDB" id="9763107at2"/>
<dbReference type="GO" id="GO:0009088">
    <property type="term" value="P:threonine biosynthetic process"/>
    <property type="evidence" value="ECO:0007669"/>
    <property type="project" value="UniProtKB-UniRule"/>
</dbReference>
<dbReference type="PROSITE" id="PS00165">
    <property type="entry name" value="DEHYDRATASE_SER_THR"/>
    <property type="match status" value="1"/>
</dbReference>
<sequence>MFYKSTRGGAGSVLSADAIKKGIAPDGGLFVPESVCKLELEQIGNMVNMTYRERATAVLKYYIDDYTDEEIEECVENAYARQKFEGDDIAPVRKLNENVYILELWHGPTCAFKDMALQILPHLLVNAVRKTGENSRIVILVATSGDTGKAALEGFKDVSGTEIIVFYPYNGVSEVQKMQMVTQEGKNVHAIAVEGNFDDAQNGVKAIFTNPELNGLMALNGIKFSSANSINWGRLLPQIVYYFSAYADMVKKGDIRLGDKINVVVPTGNFGNILAAYYSLRMGLPINKMICASNENNVLTDFINTGRYDSKREFKRTVSPSMDILISSNLERLLFEITDHDSNAVKGWMEQLKENGEYTVDDNTRRKLSKLFWAGYTNENETLKTIEYIYNEYNYVVDTHTAVGIDVYDKYVISTGDVSASLIASTASPFKFNESVARAIFGESEIEGKSEFQLLDALSEECGLPIPQGLANLDKKTVIHKGVCSREEMAEQVKKILNI</sequence>
<feature type="domain" description="Tryptophan synthase beta chain-like PALP" evidence="13">
    <location>
        <begin position="93"/>
        <end position="340"/>
    </location>
</feature>
<evidence type="ECO:0000259" key="13">
    <source>
        <dbReference type="Pfam" id="PF00291"/>
    </source>
</evidence>
<dbReference type="GO" id="GO:0004795">
    <property type="term" value="F:threonine synthase activity"/>
    <property type="evidence" value="ECO:0007669"/>
    <property type="project" value="UniProtKB-UniRule"/>
</dbReference>
<comment type="pathway">
    <text evidence="3">Amino-acid biosynthesis; L-threonine biosynthesis; L-threonine from L-aspartate: step 5/5.</text>
</comment>
<evidence type="ECO:0000313" key="15">
    <source>
        <dbReference type="EMBL" id="RCX20138.1"/>
    </source>
</evidence>
<keyword evidence="9 12" id="KW-0663">Pyridoxal phosphate</keyword>
<dbReference type="AlphaFoldDB" id="A0A369BHU2"/>
<comment type="cofactor">
    <cofactor evidence="1 12">
        <name>pyridoxal 5'-phosphate</name>
        <dbReference type="ChEBI" id="CHEBI:597326"/>
    </cofactor>
</comment>
<dbReference type="UniPathway" id="UPA00050">
    <property type="reaction ID" value="UER00065"/>
</dbReference>
<evidence type="ECO:0000256" key="4">
    <source>
        <dbReference type="ARBA" id="ARBA00005517"/>
    </source>
</evidence>
<evidence type="ECO:0000256" key="5">
    <source>
        <dbReference type="ARBA" id="ARBA00013028"/>
    </source>
</evidence>
<evidence type="ECO:0000256" key="7">
    <source>
        <dbReference type="ARBA" id="ARBA00022605"/>
    </source>
</evidence>
<dbReference type="InterPro" id="IPR000634">
    <property type="entry name" value="Ser/Thr_deHydtase_PyrdxlP-BS"/>
</dbReference>
<dbReference type="InterPro" id="IPR037158">
    <property type="entry name" value="Thr_synth_N_sf"/>
</dbReference>
<dbReference type="Pfam" id="PF00291">
    <property type="entry name" value="PALP"/>
    <property type="match status" value="1"/>
</dbReference>
<gene>
    <name evidence="15" type="ORF">DFR58_102210</name>
</gene>
<evidence type="ECO:0000256" key="3">
    <source>
        <dbReference type="ARBA" id="ARBA00004979"/>
    </source>
</evidence>
<dbReference type="Pfam" id="PF14821">
    <property type="entry name" value="Thr_synth_N"/>
    <property type="match status" value="1"/>
</dbReference>
<evidence type="ECO:0000259" key="14">
    <source>
        <dbReference type="Pfam" id="PF14821"/>
    </source>
</evidence>
<keyword evidence="16" id="KW-1185">Reference proteome</keyword>
<evidence type="ECO:0000256" key="10">
    <source>
        <dbReference type="ARBA" id="ARBA00049144"/>
    </source>
</evidence>
<evidence type="ECO:0000256" key="12">
    <source>
        <dbReference type="PIRSR" id="PIRSR604450-51"/>
    </source>
</evidence>
<dbReference type="NCBIfam" id="TIGR00260">
    <property type="entry name" value="thrC"/>
    <property type="match status" value="1"/>
</dbReference>
<name>A0A369BHU2_9FIRM</name>
<dbReference type="RefSeq" id="WP_114296252.1">
    <property type="nucleotide sequence ID" value="NZ_QPJT01000002.1"/>
</dbReference>
<feature type="modified residue" description="N6-(pyridoxal phosphate)lysine" evidence="12">
    <location>
        <position position="113"/>
    </location>
</feature>
<comment type="similarity">
    <text evidence="4">Belongs to the threonine synthase family.</text>
</comment>
<dbReference type="EC" id="4.2.3.1" evidence="5 11"/>
<evidence type="ECO:0000256" key="9">
    <source>
        <dbReference type="ARBA" id="ARBA00022898"/>
    </source>
</evidence>
<dbReference type="InterPro" id="IPR004450">
    <property type="entry name" value="Thr_synthase-like"/>
</dbReference>
<evidence type="ECO:0000256" key="1">
    <source>
        <dbReference type="ARBA" id="ARBA00001933"/>
    </source>
</evidence>
<comment type="catalytic activity">
    <reaction evidence="10">
        <text>O-phospho-L-homoserine + H2O = L-threonine + phosphate</text>
        <dbReference type="Rhea" id="RHEA:10840"/>
        <dbReference type="ChEBI" id="CHEBI:15377"/>
        <dbReference type="ChEBI" id="CHEBI:43474"/>
        <dbReference type="ChEBI" id="CHEBI:57590"/>
        <dbReference type="ChEBI" id="CHEBI:57926"/>
        <dbReference type="EC" id="4.2.3.1"/>
    </reaction>
</comment>
<keyword evidence="8" id="KW-0791">Threonine biosynthesis</keyword>
<dbReference type="InterPro" id="IPR001926">
    <property type="entry name" value="TrpB-like_PALP"/>
</dbReference>